<evidence type="ECO:0000313" key="2">
    <source>
        <dbReference type="EMBL" id="SMY29621.1"/>
    </source>
</evidence>
<accession>A0A1Y6M3P3</accession>
<name>A0A1Y6M3P3_ZYMTR</name>
<evidence type="ECO:0000256" key="1">
    <source>
        <dbReference type="SAM" id="MobiDB-lite"/>
    </source>
</evidence>
<sequence>MLSREVKLLIENNFTEAFYLQMEAAWPDHDIVPAVEHYLNTLADFHRTYPSLTPIPPPQIGHSLAARDTWIHARAALDEDWFANDAQDDNYLRAYLEDMNAEIWRQLMVREICVRGEGWRHVPWEEVQAWEWSDDERSFHYGQWESKGIKLADWLKIHLEGGGGGGREERGGTFTGDGGGEKGGMER</sequence>
<feature type="region of interest" description="Disordered" evidence="1">
    <location>
        <begin position="162"/>
        <end position="187"/>
    </location>
</feature>
<protein>
    <submittedName>
        <fullName evidence="2">Uncharacterized protein</fullName>
    </submittedName>
</protein>
<evidence type="ECO:0000313" key="3">
    <source>
        <dbReference type="Proteomes" id="UP000215453"/>
    </source>
</evidence>
<dbReference type="AlphaFoldDB" id="A0A1Y6M3P3"/>
<proteinExistence type="predicted"/>
<dbReference type="EMBL" id="LT882687">
    <property type="protein sequence ID" value="SMY29621.1"/>
    <property type="molecule type" value="Genomic_DNA"/>
</dbReference>
<organism evidence="2 3">
    <name type="scientific">Zymoseptoria tritici ST99CH_1A5</name>
    <dbReference type="NCBI Taxonomy" id="1276529"/>
    <lineage>
        <taxon>Eukaryota</taxon>
        <taxon>Fungi</taxon>
        <taxon>Dikarya</taxon>
        <taxon>Ascomycota</taxon>
        <taxon>Pezizomycotina</taxon>
        <taxon>Dothideomycetes</taxon>
        <taxon>Dothideomycetidae</taxon>
        <taxon>Mycosphaerellales</taxon>
        <taxon>Mycosphaerellaceae</taxon>
        <taxon>Zymoseptoria</taxon>
    </lineage>
</organism>
<gene>
    <name evidence="2" type="ORF">ZT1A5_G11070</name>
</gene>
<dbReference type="Proteomes" id="UP000215453">
    <property type="component" value="Chromosome 12"/>
</dbReference>
<reference evidence="2 3" key="1">
    <citation type="submission" date="2016-10" db="EMBL/GenBank/DDBJ databases">
        <authorList>
            <person name="Varghese N."/>
        </authorList>
    </citation>
    <scope>NUCLEOTIDE SEQUENCE [LARGE SCALE GENOMIC DNA]</scope>
</reference>